<evidence type="ECO:0000256" key="2">
    <source>
        <dbReference type="ARBA" id="ARBA00023211"/>
    </source>
</evidence>
<evidence type="ECO:0000313" key="7">
    <source>
        <dbReference type="Proteomes" id="UP000181980"/>
    </source>
</evidence>
<dbReference type="PANTHER" id="PTHR30268:SF0">
    <property type="entry name" value="L-RHAMNOSE ISOMERASE"/>
    <property type="match status" value="1"/>
</dbReference>
<accession>A0A1H5PYK2</accession>
<name>A0A1H5PYK2_9ACTN</name>
<dbReference type="SUPFAM" id="SSF51658">
    <property type="entry name" value="Xylose isomerase-like"/>
    <property type="match status" value="1"/>
</dbReference>
<keyword evidence="7" id="KW-1185">Reference proteome</keyword>
<dbReference type="OrthoDB" id="5174871at2"/>
<gene>
    <name evidence="6" type="ORF">SAMN04488561_7014</name>
</gene>
<evidence type="ECO:0000259" key="5">
    <source>
        <dbReference type="Pfam" id="PF01261"/>
    </source>
</evidence>
<feature type="domain" description="Xylose isomerase-like TIM barrel" evidence="5">
    <location>
        <begin position="72"/>
        <end position="249"/>
    </location>
</feature>
<dbReference type="GO" id="GO:0008740">
    <property type="term" value="F:L-rhamnose isomerase activity"/>
    <property type="evidence" value="ECO:0007669"/>
    <property type="project" value="TreeGrafter"/>
</dbReference>
<dbReference type="PANTHER" id="PTHR30268">
    <property type="entry name" value="L-RHAMNOSE ISOMERASE"/>
    <property type="match status" value="1"/>
</dbReference>
<evidence type="ECO:0000256" key="4">
    <source>
        <dbReference type="SAM" id="MobiDB-lite"/>
    </source>
</evidence>
<dbReference type="EMBL" id="FNUC01000004">
    <property type="protein sequence ID" value="SEF18943.1"/>
    <property type="molecule type" value="Genomic_DNA"/>
</dbReference>
<organism evidence="6 7">
    <name type="scientific">Jiangella alba</name>
    <dbReference type="NCBI Taxonomy" id="561176"/>
    <lineage>
        <taxon>Bacteria</taxon>
        <taxon>Bacillati</taxon>
        <taxon>Actinomycetota</taxon>
        <taxon>Actinomycetes</taxon>
        <taxon>Jiangellales</taxon>
        <taxon>Jiangellaceae</taxon>
        <taxon>Jiangella</taxon>
    </lineage>
</organism>
<dbReference type="NCBIfam" id="TIGR02635">
    <property type="entry name" value="RhaI_grampos"/>
    <property type="match status" value="1"/>
</dbReference>
<protein>
    <submittedName>
        <fullName evidence="6">L-rhamnose isomerase / sugar isomerase</fullName>
    </submittedName>
</protein>
<keyword evidence="1" id="KW-0479">Metal-binding</keyword>
<dbReference type="GO" id="GO:0019324">
    <property type="term" value="P:L-lyxose metabolic process"/>
    <property type="evidence" value="ECO:0007669"/>
    <property type="project" value="TreeGrafter"/>
</dbReference>
<dbReference type="STRING" id="561176.SAMN04488561_7014"/>
<evidence type="ECO:0000313" key="6">
    <source>
        <dbReference type="EMBL" id="SEF18943.1"/>
    </source>
</evidence>
<feature type="region of interest" description="Disordered" evidence="4">
    <location>
        <begin position="368"/>
        <end position="391"/>
    </location>
</feature>
<proteinExistence type="predicted"/>
<dbReference type="InterPro" id="IPR036237">
    <property type="entry name" value="Xyl_isomerase-like_sf"/>
</dbReference>
<dbReference type="GO" id="GO:0019301">
    <property type="term" value="P:rhamnose catabolic process"/>
    <property type="evidence" value="ECO:0007669"/>
    <property type="project" value="TreeGrafter"/>
</dbReference>
<dbReference type="InterPro" id="IPR013457">
    <property type="entry name" value="Rhamnose_iso-rel"/>
</dbReference>
<dbReference type="InterPro" id="IPR013022">
    <property type="entry name" value="Xyl_isomerase-like_TIM-brl"/>
</dbReference>
<evidence type="ECO:0000256" key="1">
    <source>
        <dbReference type="ARBA" id="ARBA00022723"/>
    </source>
</evidence>
<dbReference type="Gene3D" id="3.20.20.150">
    <property type="entry name" value="Divalent-metal-dependent TIM barrel enzymes"/>
    <property type="match status" value="1"/>
</dbReference>
<dbReference type="Pfam" id="PF01261">
    <property type="entry name" value="AP_endonuc_2"/>
    <property type="match status" value="1"/>
</dbReference>
<dbReference type="Proteomes" id="UP000181980">
    <property type="component" value="Unassembled WGS sequence"/>
</dbReference>
<dbReference type="RefSeq" id="WP_069111309.1">
    <property type="nucleotide sequence ID" value="NZ_FNUC01000004.1"/>
</dbReference>
<sequence>MTDAEHIVDRLSRQHIETQSWGYVSTGTRFKVYDTPGTARDVREKIDDAALVHRLTGVAPTVALHIPWDRVDDYAELARYAQDQGVRIGSISPNLFQDDAYRLGSLTNEDATVRKQAVAHVRECAAILREVGSDRLSMWVADGTNYPGQGSFRRRRRHLEDGLREAYEALPEQAEMILEYKFFEPAFYHTDIADWGQSLTLCEALGERARVLVDIGHHALGVNIEHIVATLLDRGRLGGFDLNSKKYGDDDLFVGAINPQETFLIALELVSAEDDADEAVAGAARSILYKIDQCAMIEDKIPAMLRSVTAMQTAFAKALLVDRDELDRRRAEGDVVGANEVVNDAFETDVRPLLARVRDRLGVPADPLGAYRASGEQERRNAERVGTPAGW</sequence>
<dbReference type="InterPro" id="IPR050337">
    <property type="entry name" value="L-rhamnose_isomerase"/>
</dbReference>
<evidence type="ECO:0000256" key="3">
    <source>
        <dbReference type="ARBA" id="ARBA00023235"/>
    </source>
</evidence>
<keyword evidence="3 6" id="KW-0413">Isomerase</keyword>
<dbReference type="GO" id="GO:0046872">
    <property type="term" value="F:metal ion binding"/>
    <property type="evidence" value="ECO:0007669"/>
    <property type="project" value="UniProtKB-KW"/>
</dbReference>
<keyword evidence="2" id="KW-0464">Manganese</keyword>
<reference evidence="7" key="1">
    <citation type="submission" date="2016-10" db="EMBL/GenBank/DDBJ databases">
        <authorList>
            <person name="Varghese N."/>
            <person name="Submissions S."/>
        </authorList>
    </citation>
    <scope>NUCLEOTIDE SEQUENCE [LARGE SCALE GENOMIC DNA]</scope>
    <source>
        <strain evidence="7">DSM 45237</strain>
    </source>
</reference>
<dbReference type="AlphaFoldDB" id="A0A1H5PYK2"/>